<evidence type="ECO:0000313" key="2">
    <source>
        <dbReference type="Proteomes" id="UP000053097"/>
    </source>
</evidence>
<dbReference type="EMBL" id="KK107151">
    <property type="protein sequence ID" value="EZA57253.1"/>
    <property type="molecule type" value="Genomic_DNA"/>
</dbReference>
<reference evidence="1 2" key="1">
    <citation type="journal article" date="2014" name="Curr. Biol.">
        <title>The genome of the clonal raider ant Cerapachys biroi.</title>
        <authorList>
            <person name="Oxley P.R."/>
            <person name="Ji L."/>
            <person name="Fetter-Pruneda I."/>
            <person name="McKenzie S.K."/>
            <person name="Li C."/>
            <person name="Hu H."/>
            <person name="Zhang G."/>
            <person name="Kronauer D.J."/>
        </authorList>
    </citation>
    <scope>NUCLEOTIDE SEQUENCE [LARGE SCALE GENOMIC DNA]</scope>
</reference>
<accession>A0A026WMU5</accession>
<keyword evidence="2" id="KW-1185">Reference proteome</keyword>
<dbReference type="AlphaFoldDB" id="A0A026WMU5"/>
<dbReference type="Proteomes" id="UP000053097">
    <property type="component" value="Unassembled WGS sequence"/>
</dbReference>
<organism evidence="1 2">
    <name type="scientific">Ooceraea biroi</name>
    <name type="common">Clonal raider ant</name>
    <name type="synonym">Cerapachys biroi</name>
    <dbReference type="NCBI Taxonomy" id="2015173"/>
    <lineage>
        <taxon>Eukaryota</taxon>
        <taxon>Metazoa</taxon>
        <taxon>Ecdysozoa</taxon>
        <taxon>Arthropoda</taxon>
        <taxon>Hexapoda</taxon>
        <taxon>Insecta</taxon>
        <taxon>Pterygota</taxon>
        <taxon>Neoptera</taxon>
        <taxon>Endopterygota</taxon>
        <taxon>Hymenoptera</taxon>
        <taxon>Apocrita</taxon>
        <taxon>Aculeata</taxon>
        <taxon>Formicoidea</taxon>
        <taxon>Formicidae</taxon>
        <taxon>Dorylinae</taxon>
        <taxon>Ooceraea</taxon>
    </lineage>
</organism>
<name>A0A026WMU5_OOCBI</name>
<sequence>MENSQRLYVSTTQLPSWKMDLMKTLNSVMRSVMMMKMMSIISDDLQCNKAKKKQKSTSRECMGTLIHFAERSYTKFPPIKIAHLVVSINKLSIYG</sequence>
<gene>
    <name evidence="1" type="ORF">X777_02504</name>
</gene>
<protein>
    <submittedName>
        <fullName evidence="1">Uncharacterized protein</fullName>
    </submittedName>
</protein>
<evidence type="ECO:0000313" key="1">
    <source>
        <dbReference type="EMBL" id="EZA57253.1"/>
    </source>
</evidence>
<proteinExistence type="predicted"/>